<dbReference type="Proteomes" id="UP001211731">
    <property type="component" value="Unassembled WGS sequence"/>
</dbReference>
<reference evidence="4" key="5">
    <citation type="submission" date="2023-01" db="EMBL/GenBank/DDBJ databases">
        <title>Human gut microbiome strain richness.</title>
        <authorList>
            <person name="Chen-Liaw A."/>
        </authorList>
    </citation>
    <scope>NUCLEOTIDE SEQUENCE</scope>
    <source>
        <strain evidence="4">1001217st1_A9_1001217B_191108</strain>
    </source>
</reference>
<dbReference type="Proteomes" id="UP000284472">
    <property type="component" value="Unassembled WGS sequence"/>
</dbReference>
<evidence type="ECO:0000313" key="12">
    <source>
        <dbReference type="Proteomes" id="UP000283834"/>
    </source>
</evidence>
<dbReference type="EMBL" id="QRLN01000005">
    <property type="protein sequence ID" value="RHJ14579.1"/>
    <property type="molecule type" value="Genomic_DNA"/>
</dbReference>
<feature type="domain" description="Gfo/Idh/MocA-like oxidoreductase N-terminal" evidence="1">
    <location>
        <begin position="8"/>
        <end position="121"/>
    </location>
</feature>
<dbReference type="Proteomes" id="UP000283834">
    <property type="component" value="Unassembled WGS sequence"/>
</dbReference>
<evidence type="ECO:0000313" key="17">
    <source>
        <dbReference type="Proteomes" id="UP000286137"/>
    </source>
</evidence>
<dbReference type="EMBL" id="QRTJ01000006">
    <property type="protein sequence ID" value="RGQ70002.1"/>
    <property type="molecule type" value="Genomic_DNA"/>
</dbReference>
<sequence>MKENKIVYGLIGFGGMGKWHTEILENVPEIELAGIYDIKEEKRKLAEEAGFHTYETEEAMLADESIDVILVATPNDTHRPIALRAMEAGKNVIVEKPATLSLKELTELEDMAGKTGQFLTVHQNRRWDEDLLTVREILKDQTMGEIFRIESRVHGSRGIPGDWRKEKAHGGGMVLDWGVHLFDQIFRLTGERRLKTVYATLTNVTNQEVDDGFTAVLRFEGGLEVLVEVGTNNFISLPRWYVLGENGSAVVEDWDLSGKIVKAFSEEEKEIVPVRTAAGLTKTMAPRREDTIRVEELPRVPGDIADFHRNVAAVLLRGEEPAVKLPEVKRVMRLMETVFESAEKNHVMDFE</sequence>
<evidence type="ECO:0000313" key="8">
    <source>
        <dbReference type="EMBL" id="RHD08136.1"/>
    </source>
</evidence>
<reference evidence="5" key="2">
    <citation type="journal article" date="2020" name="Cell Host Microbe">
        <title>Functional and Genomic Variation between Human-Derived Isolates of Lachnospiraceae Reveals Inter- and Intra-Species Diversity.</title>
        <authorList>
            <person name="Sorbara M.T."/>
            <person name="Littmann E.R."/>
            <person name="Fontana E."/>
            <person name="Moody T.U."/>
            <person name="Kohout C.E."/>
            <person name="Gjonbalaj M."/>
            <person name="Eaton V."/>
            <person name="Seok R."/>
            <person name="Leiner I.M."/>
            <person name="Pamer E.G."/>
        </authorList>
    </citation>
    <scope>NUCLEOTIDE SEQUENCE</scope>
    <source>
        <strain evidence="5">MSK.22.53</strain>
    </source>
</reference>
<dbReference type="InterPro" id="IPR051317">
    <property type="entry name" value="Gfo/Idh/MocA_oxidoreduct"/>
</dbReference>
<evidence type="ECO:0000313" key="16">
    <source>
        <dbReference type="Proteomes" id="UP000285697"/>
    </source>
</evidence>
<dbReference type="Pfam" id="PF01408">
    <property type="entry name" value="GFO_IDH_MocA"/>
    <property type="match status" value="1"/>
</dbReference>
<evidence type="ECO:0000313" key="13">
    <source>
        <dbReference type="Proteomes" id="UP000283981"/>
    </source>
</evidence>
<evidence type="ECO:0000313" key="6">
    <source>
        <dbReference type="EMBL" id="RGQ70002.1"/>
    </source>
</evidence>
<evidence type="ECO:0000313" key="11">
    <source>
        <dbReference type="EMBL" id="RHJ14579.1"/>
    </source>
</evidence>
<evidence type="ECO:0000313" key="7">
    <source>
        <dbReference type="EMBL" id="RGT40046.1"/>
    </source>
</evidence>
<accession>A0A2N5PSW2</accession>
<dbReference type="PANTHER" id="PTHR43708">
    <property type="entry name" value="CONSERVED EXPRESSED OXIDOREDUCTASE (EUROFUNG)"/>
    <property type="match status" value="1"/>
</dbReference>
<evidence type="ECO:0000313" key="15">
    <source>
        <dbReference type="Proteomes" id="UP000284472"/>
    </source>
</evidence>
<dbReference type="EMBL" id="QRWQ01000004">
    <property type="protein sequence ID" value="RGT40046.1"/>
    <property type="molecule type" value="Genomic_DNA"/>
</dbReference>
<evidence type="ECO:0000259" key="2">
    <source>
        <dbReference type="Pfam" id="PF22725"/>
    </source>
</evidence>
<dbReference type="Proteomes" id="UP000283981">
    <property type="component" value="Unassembled WGS sequence"/>
</dbReference>
<dbReference type="Pfam" id="PF22725">
    <property type="entry name" value="GFO_IDH_MocA_C3"/>
    <property type="match status" value="1"/>
</dbReference>
<comment type="caution">
    <text evidence="11">The sequence shown here is derived from an EMBL/GenBank/DDBJ whole genome shotgun (WGS) entry which is preliminary data.</text>
</comment>
<dbReference type="EMBL" id="JAJBNC010000004">
    <property type="protein sequence ID" value="MCB5492864.1"/>
    <property type="molecule type" value="Genomic_DNA"/>
</dbReference>
<dbReference type="EMBL" id="QRIA01000004">
    <property type="protein sequence ID" value="RHG21042.1"/>
    <property type="molecule type" value="Genomic_DNA"/>
</dbReference>
<dbReference type="GO" id="GO:0000166">
    <property type="term" value="F:nucleotide binding"/>
    <property type="evidence" value="ECO:0007669"/>
    <property type="project" value="InterPro"/>
</dbReference>
<name>A0A2N5PSW2_MEDGN</name>
<dbReference type="EMBL" id="JAQMLR010000004">
    <property type="protein sequence ID" value="MDB8738234.1"/>
    <property type="molecule type" value="Genomic_DNA"/>
</dbReference>
<reference evidence="5" key="3">
    <citation type="submission" date="2020-02" db="EMBL/GenBank/DDBJ databases">
        <authorList>
            <person name="Littmann E."/>
            <person name="Sorbara M."/>
        </authorList>
    </citation>
    <scope>NUCLEOTIDE SEQUENCE</scope>
    <source>
        <strain evidence="5">MSK.22.53</strain>
    </source>
</reference>
<gene>
    <name evidence="11" type="ORF">DW142_05675</name>
    <name evidence="10" type="ORF">DW243_08755</name>
    <name evidence="9" type="ORF">DW270_04275</name>
    <name evidence="8" type="ORF">DW812_04660</name>
    <name evidence="7" type="ORF">DWX36_05690</name>
    <name evidence="6" type="ORF">DWY88_05065</name>
    <name evidence="5" type="ORF">G4958_06950</name>
    <name evidence="3" type="ORF">LIQ10_03785</name>
    <name evidence="4" type="ORF">PNU63_05500</name>
</gene>
<dbReference type="EMBL" id="JAAIRM010000009">
    <property type="protein sequence ID" value="NSI19086.1"/>
    <property type="molecule type" value="Genomic_DNA"/>
</dbReference>
<dbReference type="InterPro" id="IPR036291">
    <property type="entry name" value="NAD(P)-bd_dom_sf"/>
</dbReference>
<dbReference type="EMBL" id="QSIR01000004">
    <property type="protein sequence ID" value="RHD08136.1"/>
    <property type="molecule type" value="Genomic_DNA"/>
</dbReference>
<dbReference type="Proteomes" id="UP001297422">
    <property type="component" value="Unassembled WGS sequence"/>
</dbReference>
<dbReference type="Gene3D" id="3.30.360.10">
    <property type="entry name" value="Dihydrodipicolinate Reductase, domain 2"/>
    <property type="match status" value="1"/>
</dbReference>
<dbReference type="SUPFAM" id="SSF51735">
    <property type="entry name" value="NAD(P)-binding Rossmann-fold domains"/>
    <property type="match status" value="1"/>
</dbReference>
<dbReference type="InterPro" id="IPR055170">
    <property type="entry name" value="GFO_IDH_MocA-like_dom"/>
</dbReference>
<evidence type="ECO:0000313" key="9">
    <source>
        <dbReference type="EMBL" id="RHG21042.1"/>
    </source>
</evidence>
<evidence type="ECO:0000313" key="10">
    <source>
        <dbReference type="EMBL" id="RHG84476.1"/>
    </source>
</evidence>
<dbReference type="PANTHER" id="PTHR43708:SF8">
    <property type="entry name" value="OXIDOREDUCTASE"/>
    <property type="match status" value="1"/>
</dbReference>
<dbReference type="Proteomes" id="UP000286137">
    <property type="component" value="Unassembled WGS sequence"/>
</dbReference>
<reference evidence="3" key="4">
    <citation type="submission" date="2021-10" db="EMBL/GenBank/DDBJ databases">
        <title>Collection of gut derived symbiotic bacterial strains cultured from healthy donors.</title>
        <authorList>
            <person name="Lin H."/>
            <person name="Littmann E."/>
            <person name="Claire K."/>
            <person name="Pamer E."/>
        </authorList>
    </citation>
    <scope>NUCLEOTIDE SEQUENCE</scope>
    <source>
        <strain evidence="3">MSK.23.4</strain>
    </source>
</reference>
<evidence type="ECO:0000259" key="1">
    <source>
        <dbReference type="Pfam" id="PF01408"/>
    </source>
</evidence>
<dbReference type="RefSeq" id="WP_055169447.1">
    <property type="nucleotide sequence ID" value="NZ_BAABXJ010000001.1"/>
</dbReference>
<protein>
    <submittedName>
        <fullName evidence="11">Gfo/Idh/MocA family oxidoreductase</fullName>
    </submittedName>
</protein>
<evidence type="ECO:0000313" key="14">
    <source>
        <dbReference type="Proteomes" id="UP000283992"/>
    </source>
</evidence>
<dbReference type="SUPFAM" id="SSF55347">
    <property type="entry name" value="Glyceraldehyde-3-phosphate dehydrogenase-like, C-terminal domain"/>
    <property type="match status" value="1"/>
</dbReference>
<dbReference type="Proteomes" id="UP001296643">
    <property type="component" value="Unassembled WGS sequence"/>
</dbReference>
<organism evidence="11 14">
    <name type="scientific">Mediterraneibacter gnavus</name>
    <name type="common">Ruminococcus gnavus</name>
    <dbReference type="NCBI Taxonomy" id="33038"/>
    <lineage>
        <taxon>Bacteria</taxon>
        <taxon>Bacillati</taxon>
        <taxon>Bacillota</taxon>
        <taxon>Clostridia</taxon>
        <taxon>Lachnospirales</taxon>
        <taxon>Lachnospiraceae</taxon>
        <taxon>Mediterraneibacter</taxon>
    </lineage>
</organism>
<dbReference type="Proteomes" id="UP000283992">
    <property type="component" value="Unassembled WGS sequence"/>
</dbReference>
<reference evidence="12 13" key="1">
    <citation type="submission" date="2018-08" db="EMBL/GenBank/DDBJ databases">
        <title>A genome reference for cultivated species of the human gut microbiota.</title>
        <authorList>
            <person name="Zou Y."/>
            <person name="Xue W."/>
            <person name="Luo G."/>
        </authorList>
    </citation>
    <scope>NUCLEOTIDE SEQUENCE [LARGE SCALE GENOMIC DNA]</scope>
    <source>
        <strain evidence="7 12">AF19-16AC</strain>
        <strain evidence="6 17">AF27-4BH</strain>
        <strain evidence="11 14">AM12-54</strain>
        <strain evidence="10 13">AM21-18</strain>
        <strain evidence="9 16">AM22-7AC</strain>
        <strain evidence="8 15">AM32-6</strain>
    </source>
</reference>
<dbReference type="EMBL" id="QRIS01000012">
    <property type="protein sequence ID" value="RHG84476.1"/>
    <property type="molecule type" value="Genomic_DNA"/>
</dbReference>
<evidence type="ECO:0000313" key="3">
    <source>
        <dbReference type="EMBL" id="MCB5492864.1"/>
    </source>
</evidence>
<dbReference type="Proteomes" id="UP000285697">
    <property type="component" value="Unassembled WGS sequence"/>
</dbReference>
<proteinExistence type="predicted"/>
<feature type="domain" description="GFO/IDH/MocA-like oxidoreductase" evidence="2">
    <location>
        <begin position="132"/>
        <end position="249"/>
    </location>
</feature>
<dbReference type="InterPro" id="IPR000683">
    <property type="entry name" value="Gfo/Idh/MocA-like_OxRdtase_N"/>
</dbReference>
<evidence type="ECO:0000313" key="4">
    <source>
        <dbReference type="EMBL" id="MDB8738234.1"/>
    </source>
</evidence>
<evidence type="ECO:0000313" key="5">
    <source>
        <dbReference type="EMBL" id="NSI19086.1"/>
    </source>
</evidence>
<dbReference type="Gene3D" id="3.40.50.720">
    <property type="entry name" value="NAD(P)-binding Rossmann-like Domain"/>
    <property type="match status" value="1"/>
</dbReference>
<dbReference type="AlphaFoldDB" id="A0A2N5PSW2"/>